<dbReference type="Pfam" id="PF23562">
    <property type="entry name" value="AMP-binding_C_3"/>
    <property type="match status" value="1"/>
</dbReference>
<dbReference type="InterPro" id="IPR042099">
    <property type="entry name" value="ANL_N_sf"/>
</dbReference>
<protein>
    <recommendedName>
        <fullName evidence="2">AMP-dependent synthetase/ligase domain-containing protein</fullName>
    </recommendedName>
</protein>
<reference evidence="3 4" key="2">
    <citation type="journal article" date="2017" name="Sci. Rep.">
        <title>A mobile pathogenicity chromosome in Fusarium oxysporum for infection of multiple cucurbit species.</title>
        <authorList>
            <person name="van Dam P."/>
            <person name="Fokkens L."/>
            <person name="Ayukawa Y."/>
            <person name="van der Gragt M."/>
            <person name="Ter Horst A."/>
            <person name="Brankovics B."/>
            <person name="Houterman P.M."/>
            <person name="Arie T."/>
            <person name="Rep M."/>
        </authorList>
    </citation>
    <scope>NUCLEOTIDE SEQUENCE [LARGE SCALE GENOMIC DNA]</scope>
    <source>
        <strain evidence="3 4">Forc016</strain>
    </source>
</reference>
<dbReference type="Gene3D" id="3.40.50.12780">
    <property type="entry name" value="N-terminal domain of ligase-like"/>
    <property type="match status" value="1"/>
</dbReference>
<dbReference type="PANTHER" id="PTHR43201:SF8">
    <property type="entry name" value="ACYL-COA SYNTHETASE FAMILY MEMBER 3"/>
    <property type="match status" value="1"/>
</dbReference>
<name>A0A2H3G4Y6_FUSOX</name>
<proteinExistence type="inferred from homology"/>
<dbReference type="PANTHER" id="PTHR43201">
    <property type="entry name" value="ACYL-COA SYNTHETASE"/>
    <property type="match status" value="1"/>
</dbReference>
<evidence type="ECO:0000256" key="1">
    <source>
        <dbReference type="ARBA" id="ARBA00006432"/>
    </source>
</evidence>
<dbReference type="GO" id="GO:0006631">
    <property type="term" value="P:fatty acid metabolic process"/>
    <property type="evidence" value="ECO:0007669"/>
    <property type="project" value="TreeGrafter"/>
</dbReference>
<accession>A0A2H3G4Y6</accession>
<gene>
    <name evidence="3" type="ORF">AU210_012309</name>
</gene>
<dbReference type="SUPFAM" id="SSF56801">
    <property type="entry name" value="Acetyl-CoA synthetase-like"/>
    <property type="match status" value="1"/>
</dbReference>
<dbReference type="GO" id="GO:0031956">
    <property type="term" value="F:medium-chain fatty acid-CoA ligase activity"/>
    <property type="evidence" value="ECO:0007669"/>
    <property type="project" value="TreeGrafter"/>
</dbReference>
<dbReference type="Proteomes" id="UP000219602">
    <property type="component" value="Chromosome 11"/>
</dbReference>
<comment type="similarity">
    <text evidence="1">Belongs to the ATP-dependent AMP-binding enzyme family.</text>
</comment>
<evidence type="ECO:0000259" key="2">
    <source>
        <dbReference type="Pfam" id="PF00501"/>
    </source>
</evidence>
<dbReference type="STRING" id="327505.A0A2H3G4Y6"/>
<feature type="domain" description="AMP-dependent synthetase/ligase" evidence="2">
    <location>
        <begin position="26"/>
        <end position="330"/>
    </location>
</feature>
<evidence type="ECO:0000313" key="4">
    <source>
        <dbReference type="Proteomes" id="UP000219602"/>
    </source>
</evidence>
<sequence>MPHYKTHVTVLQKTATANPLVPALKIPQLSSNGELQGWKDISYSQFLHDVEQSAMYWFRELVGKGVNVGSVIGIWLRGTTYLDILHIWGITRAGYIPQLISSRLPSHTVVRELLTEAGARGLIHEPAVTPSVSKEVFVFPAIDFLKLNVGQYPLLELRNPASGEDIVFIMHTSGSTSGKPKLVPTAVRWLDCNIDKFRHFAFRPPGSEAQETIPANGSFCHIGCTQALIALVDRGGCMVLPTSIPYSVNELKRMVKECKITTLNMFSSFMADVIRQARKDPEVLAMLQHFDACTHGGLPLDEKEGAWAREQGVNLINAFASTEVGCLMISRGGQEGQYLRLWPGSTFELRPISLVSDAKVDDASSTANGASSEKLVELVVPKHAPECPHHSLCDEKTGEFVTGDIFLQVGSDLYIHKGRNDDWIKMEISLRCDTRSIEKNALETCEEDLISAAVVVGAARPSPALLTEAKQSGRHDELPAEILRRTAPFHMRRYTHERIVDSRLIIVVPRGSLPRTPKGTIQRKLVERNFKNELDQIYSEVYS</sequence>
<comment type="caution">
    <text evidence="3">The sequence shown here is derived from an EMBL/GenBank/DDBJ whole genome shotgun (WGS) entry which is preliminary data.</text>
</comment>
<organism evidence="3 4">
    <name type="scientific">Fusarium oxysporum f. sp. radicis-cucumerinum</name>
    <dbReference type="NCBI Taxonomy" id="327505"/>
    <lineage>
        <taxon>Eukaryota</taxon>
        <taxon>Fungi</taxon>
        <taxon>Dikarya</taxon>
        <taxon>Ascomycota</taxon>
        <taxon>Pezizomycotina</taxon>
        <taxon>Sordariomycetes</taxon>
        <taxon>Hypocreomycetidae</taxon>
        <taxon>Hypocreales</taxon>
        <taxon>Nectriaceae</taxon>
        <taxon>Fusarium</taxon>
        <taxon>Fusarium oxysporum species complex</taxon>
    </lineage>
</organism>
<dbReference type="Pfam" id="PF00501">
    <property type="entry name" value="AMP-binding"/>
    <property type="match status" value="1"/>
</dbReference>
<dbReference type="EMBL" id="MABQ02000009">
    <property type="protein sequence ID" value="PCD25875.1"/>
    <property type="molecule type" value="Genomic_DNA"/>
</dbReference>
<evidence type="ECO:0000313" key="3">
    <source>
        <dbReference type="EMBL" id="PCD25875.1"/>
    </source>
</evidence>
<dbReference type="AlphaFoldDB" id="A0A2H3G4Y6"/>
<dbReference type="InterPro" id="IPR000873">
    <property type="entry name" value="AMP-dep_synth/lig_dom"/>
</dbReference>
<reference evidence="3 4" key="1">
    <citation type="journal article" date="2016" name="Environ. Microbiol.">
        <title>Effector profiles distinguish formae speciales of Fusarium oxysporum.</title>
        <authorList>
            <person name="van Dam P."/>
            <person name="Fokkens L."/>
            <person name="Schmidt S.M."/>
            <person name="Linmans J.H."/>
            <person name="Kistler H.C."/>
            <person name="Ma L.J."/>
            <person name="Rep M."/>
        </authorList>
    </citation>
    <scope>NUCLEOTIDE SEQUENCE [LARGE SCALE GENOMIC DNA]</scope>
    <source>
        <strain evidence="3 4">Forc016</strain>
    </source>
</reference>